<protein>
    <submittedName>
        <fullName evidence="2">AtpZ/AtpI family protein</fullName>
    </submittedName>
</protein>
<proteinExistence type="predicted"/>
<evidence type="ECO:0000313" key="3">
    <source>
        <dbReference type="Proteomes" id="UP000501830"/>
    </source>
</evidence>
<evidence type="ECO:0000256" key="1">
    <source>
        <dbReference type="SAM" id="Phobius"/>
    </source>
</evidence>
<accession>A0A6G7WKB1</accession>
<dbReference type="InterPro" id="IPR032820">
    <property type="entry name" value="ATPase_put"/>
</dbReference>
<reference evidence="2 3" key="1">
    <citation type="journal article" date="2017" name="Int. J. Syst. Evol. Microbiol.">
        <title>Jeotgalibaca porci sp. nov. and Jeotgalibaca arthritidis sp. nov., isolated from pigs, and emended description of the genus Jeotgalibaca.</title>
        <authorList>
            <person name="Zamora L."/>
            <person name="Perez-Sancho M."/>
            <person name="Dominguez L."/>
            <person name="Fernandez-Garayzabal J.F."/>
            <person name="Vela A.I."/>
        </authorList>
    </citation>
    <scope>NUCLEOTIDE SEQUENCE [LARGE SCALE GENOMIC DNA]</scope>
    <source>
        <strain evidence="2 3">CCUG 69148</strain>
    </source>
</reference>
<name>A0A6G7WKB1_9LACT</name>
<sequence>MAASVLIGVFLGKFLDNFFHTSPWLLLLFSFFGVGAAIKSLFNWSDEDKHKEEGDL</sequence>
<dbReference type="EMBL" id="CP049889">
    <property type="protein sequence ID" value="QIK52672.1"/>
    <property type="molecule type" value="Genomic_DNA"/>
</dbReference>
<keyword evidence="1" id="KW-1133">Transmembrane helix</keyword>
<organism evidence="2 3">
    <name type="scientific">Jeotgalibaca porci</name>
    <dbReference type="NCBI Taxonomy" id="1868793"/>
    <lineage>
        <taxon>Bacteria</taxon>
        <taxon>Bacillati</taxon>
        <taxon>Bacillota</taxon>
        <taxon>Bacilli</taxon>
        <taxon>Lactobacillales</taxon>
        <taxon>Carnobacteriaceae</taxon>
        <taxon>Jeotgalibaca</taxon>
    </lineage>
</organism>
<dbReference type="Proteomes" id="UP000501830">
    <property type="component" value="Chromosome"/>
</dbReference>
<keyword evidence="3" id="KW-1185">Reference proteome</keyword>
<feature type="transmembrane region" description="Helical" evidence="1">
    <location>
        <begin position="24"/>
        <end position="42"/>
    </location>
</feature>
<gene>
    <name evidence="2" type="ORF">G7058_04490</name>
</gene>
<keyword evidence="1" id="KW-0812">Transmembrane</keyword>
<dbReference type="AlphaFoldDB" id="A0A6G7WKB1"/>
<keyword evidence="1" id="KW-0472">Membrane</keyword>
<dbReference type="KEGG" id="jpo:G7058_04490"/>
<dbReference type="Pfam" id="PF09527">
    <property type="entry name" value="ATPase_gene1"/>
    <property type="match status" value="1"/>
</dbReference>
<evidence type="ECO:0000313" key="2">
    <source>
        <dbReference type="EMBL" id="QIK52672.1"/>
    </source>
</evidence>